<dbReference type="EMBL" id="AVOT02008404">
    <property type="protein sequence ID" value="MBW0485933.1"/>
    <property type="molecule type" value="Genomic_DNA"/>
</dbReference>
<organism evidence="1 2">
    <name type="scientific">Austropuccinia psidii MF-1</name>
    <dbReference type="NCBI Taxonomy" id="1389203"/>
    <lineage>
        <taxon>Eukaryota</taxon>
        <taxon>Fungi</taxon>
        <taxon>Dikarya</taxon>
        <taxon>Basidiomycota</taxon>
        <taxon>Pucciniomycotina</taxon>
        <taxon>Pucciniomycetes</taxon>
        <taxon>Pucciniales</taxon>
        <taxon>Sphaerophragmiaceae</taxon>
        <taxon>Austropuccinia</taxon>
    </lineage>
</organism>
<name>A0A9Q3GZB1_9BASI</name>
<dbReference type="Gene3D" id="3.30.420.10">
    <property type="entry name" value="Ribonuclease H-like superfamily/Ribonuclease H"/>
    <property type="match status" value="1"/>
</dbReference>
<dbReference type="GO" id="GO:0003676">
    <property type="term" value="F:nucleic acid binding"/>
    <property type="evidence" value="ECO:0007669"/>
    <property type="project" value="InterPro"/>
</dbReference>
<comment type="caution">
    <text evidence="1">The sequence shown here is derived from an EMBL/GenBank/DDBJ whole genome shotgun (WGS) entry which is preliminary data.</text>
</comment>
<dbReference type="InterPro" id="IPR036397">
    <property type="entry name" value="RNaseH_sf"/>
</dbReference>
<keyword evidence="2" id="KW-1185">Reference proteome</keyword>
<evidence type="ECO:0000313" key="2">
    <source>
        <dbReference type="Proteomes" id="UP000765509"/>
    </source>
</evidence>
<dbReference type="Proteomes" id="UP000765509">
    <property type="component" value="Unassembled WGS sequence"/>
</dbReference>
<gene>
    <name evidence="1" type="ORF">O181_025648</name>
</gene>
<dbReference type="OrthoDB" id="2273864at2759"/>
<dbReference type="AlphaFoldDB" id="A0A9Q3GZB1"/>
<dbReference type="SUPFAM" id="SSF53098">
    <property type="entry name" value="Ribonuclease H-like"/>
    <property type="match status" value="1"/>
</dbReference>
<sequence length="100" mass="11733">MYTALLIWNRAISHDDLFENIISDIEPKFTSALWTSLNELLGTKLSLSTAYYPETDELEEKMIQTLQDLIKRFYAYGLEFKDSDGFTHYWCTLIPDLELN</sequence>
<dbReference type="InterPro" id="IPR012337">
    <property type="entry name" value="RNaseH-like_sf"/>
</dbReference>
<evidence type="ECO:0000313" key="1">
    <source>
        <dbReference type="EMBL" id="MBW0485933.1"/>
    </source>
</evidence>
<proteinExistence type="predicted"/>
<accession>A0A9Q3GZB1</accession>
<reference evidence="1" key="1">
    <citation type="submission" date="2021-03" db="EMBL/GenBank/DDBJ databases">
        <title>Draft genome sequence of rust myrtle Austropuccinia psidii MF-1, a brazilian biotype.</title>
        <authorList>
            <person name="Quecine M.C."/>
            <person name="Pachon D.M.R."/>
            <person name="Bonatelli M.L."/>
            <person name="Correr F.H."/>
            <person name="Franceschini L.M."/>
            <person name="Leite T.F."/>
            <person name="Margarido G.R.A."/>
            <person name="Almeida C.A."/>
            <person name="Ferrarezi J.A."/>
            <person name="Labate C.A."/>
        </authorList>
    </citation>
    <scope>NUCLEOTIDE SEQUENCE</scope>
    <source>
        <strain evidence="1">MF-1</strain>
    </source>
</reference>
<protein>
    <submittedName>
        <fullName evidence="1">Uncharacterized protein</fullName>
    </submittedName>
</protein>